<dbReference type="PANTHER" id="PTHR33525">
    <property type="match status" value="1"/>
</dbReference>
<gene>
    <name evidence="2" type="ORF">H5P27_12760</name>
</gene>
<dbReference type="InterPro" id="IPR013976">
    <property type="entry name" value="HDOD"/>
</dbReference>
<sequence>MTVEELIKKADTLPPAPEVLPKLVKIMKDPDTDSRDIVQLISTDAAIMAGVLKLSNSGAYSPASPVTDLNDAVAMLGIKEVYRIVNLVSSGDFLEGALPSMEIGKGSLWAHSLAVALIMDQIVGKNCEMEGLPYTLGLLHDIGKLGMHIGCGEQYTDIFKKVETERLSLDRAETETLGFDHAIAGARLLEEWSFPEEVYIPIRYQYHPLEAPEEHRVMAGALHVANWGAAVIGCNDGRDAWALEMIDGAFEIDQAELELAIVTANEKLEKARKALNVGTN</sequence>
<dbReference type="InterPro" id="IPR052340">
    <property type="entry name" value="RNase_Y/CdgJ"/>
</dbReference>
<dbReference type="Pfam" id="PF08668">
    <property type="entry name" value="HDOD"/>
    <property type="match status" value="1"/>
</dbReference>
<evidence type="ECO:0000313" key="2">
    <source>
        <dbReference type="EMBL" id="MBC2606916.1"/>
    </source>
</evidence>
<dbReference type="InterPro" id="IPR006675">
    <property type="entry name" value="HDIG_dom"/>
</dbReference>
<organism evidence="2 3">
    <name type="scientific">Pelagicoccus albus</name>
    <dbReference type="NCBI Taxonomy" id="415222"/>
    <lineage>
        <taxon>Bacteria</taxon>
        <taxon>Pseudomonadati</taxon>
        <taxon>Verrucomicrobiota</taxon>
        <taxon>Opitutia</taxon>
        <taxon>Puniceicoccales</taxon>
        <taxon>Pelagicoccaceae</taxon>
        <taxon>Pelagicoccus</taxon>
    </lineage>
</organism>
<comment type="caution">
    <text evidence="2">The sequence shown here is derived from an EMBL/GenBank/DDBJ whole genome shotgun (WGS) entry which is preliminary data.</text>
</comment>
<protein>
    <submittedName>
        <fullName evidence="2">HDOD domain-containing protein</fullName>
    </submittedName>
</protein>
<dbReference type="SUPFAM" id="SSF109604">
    <property type="entry name" value="HD-domain/PDEase-like"/>
    <property type="match status" value="1"/>
</dbReference>
<dbReference type="NCBIfam" id="TIGR00277">
    <property type="entry name" value="HDIG"/>
    <property type="match status" value="1"/>
</dbReference>
<keyword evidence="3" id="KW-1185">Reference proteome</keyword>
<dbReference type="Gene3D" id="1.10.3210.10">
    <property type="entry name" value="Hypothetical protein af1432"/>
    <property type="match status" value="1"/>
</dbReference>
<evidence type="ECO:0000259" key="1">
    <source>
        <dbReference type="PROSITE" id="PS51833"/>
    </source>
</evidence>
<name>A0A7X1B7A4_9BACT</name>
<dbReference type="AlphaFoldDB" id="A0A7X1B7A4"/>
<dbReference type="PANTHER" id="PTHR33525:SF3">
    <property type="entry name" value="RIBONUCLEASE Y"/>
    <property type="match status" value="1"/>
</dbReference>
<dbReference type="EMBL" id="JACHVC010000012">
    <property type="protein sequence ID" value="MBC2606916.1"/>
    <property type="molecule type" value="Genomic_DNA"/>
</dbReference>
<feature type="domain" description="HDOD" evidence="1">
    <location>
        <begin position="13"/>
        <end position="208"/>
    </location>
</feature>
<proteinExistence type="predicted"/>
<evidence type="ECO:0000313" key="3">
    <source>
        <dbReference type="Proteomes" id="UP000526501"/>
    </source>
</evidence>
<dbReference type="RefSeq" id="WP_185660785.1">
    <property type="nucleotide sequence ID" value="NZ_CAWPOO010000012.1"/>
</dbReference>
<accession>A0A7X1B7A4</accession>
<dbReference type="PROSITE" id="PS51833">
    <property type="entry name" value="HDOD"/>
    <property type="match status" value="1"/>
</dbReference>
<reference evidence="2 3" key="1">
    <citation type="submission" date="2020-07" db="EMBL/GenBank/DDBJ databases">
        <authorList>
            <person name="Feng X."/>
        </authorList>
    </citation>
    <scope>NUCLEOTIDE SEQUENCE [LARGE SCALE GENOMIC DNA]</scope>
    <source>
        <strain evidence="2 3">JCM23202</strain>
    </source>
</reference>
<dbReference type="Proteomes" id="UP000526501">
    <property type="component" value="Unassembled WGS sequence"/>
</dbReference>